<keyword evidence="6" id="KW-0408">Iron</keyword>
<organism evidence="8 9">
    <name type="scientific">Aspergillus homomorphus (strain CBS 101889)</name>
    <dbReference type="NCBI Taxonomy" id="1450537"/>
    <lineage>
        <taxon>Eukaryota</taxon>
        <taxon>Fungi</taxon>
        <taxon>Dikarya</taxon>
        <taxon>Ascomycota</taxon>
        <taxon>Pezizomycotina</taxon>
        <taxon>Eurotiomycetes</taxon>
        <taxon>Eurotiomycetidae</taxon>
        <taxon>Eurotiales</taxon>
        <taxon>Aspergillaceae</taxon>
        <taxon>Aspergillus</taxon>
        <taxon>Aspergillus subgen. Circumdati</taxon>
    </lineage>
</organism>
<dbReference type="Pfam" id="PF04444">
    <property type="entry name" value="Dioxygenase_N"/>
    <property type="match status" value="1"/>
</dbReference>
<dbReference type="InterPro" id="IPR007535">
    <property type="entry name" value="Catechol_dOase_N"/>
</dbReference>
<proteinExistence type="inferred from homology"/>
<protein>
    <submittedName>
        <fullName evidence="8">Aromatic compound dioxygenase</fullName>
    </submittedName>
</protein>
<dbReference type="Gene3D" id="2.60.130.10">
    <property type="entry name" value="Aromatic compound dioxygenase"/>
    <property type="match status" value="1"/>
</dbReference>
<keyword evidence="5" id="KW-0560">Oxidoreductase</keyword>
<evidence type="ECO:0000259" key="7">
    <source>
        <dbReference type="PROSITE" id="PS00083"/>
    </source>
</evidence>
<sequence length="318" mass="35485">MSEQQSNGAPAVEGLSERTRAKWAAASTPEKIAANLPPMLDLTIENITENVMKINSMCDNPRLRYLILKLIQAAHDYVREVGLQFDEWEQAWEFLTKVGQISTDVRHEFVLLSDILGISALVDAISYPAVPGATESSVLGPFHDEEAHSFQYGESIFTEGTPGEPTIVRGWIKDTDGNTVPKALIDVWETDGNGVYDLEHDGNADPNCRGKIFSNEKGEGPLPLPHMHFMIEHPKYTKLITALYSRDSNFVESDTVFGVKKSLIVGYKWCEDLELAKEHTVTPIVKTIDGKESTGFWLLEQDFVLVKKSPPPPRKTED</sequence>
<dbReference type="PANTHER" id="PTHR33711">
    <property type="entry name" value="DIOXYGENASE, PUTATIVE (AFU_ORTHOLOGUE AFUA_2G02910)-RELATED"/>
    <property type="match status" value="1"/>
</dbReference>
<dbReference type="InterPro" id="IPR015889">
    <property type="entry name" value="Intradiol_dOase_core"/>
</dbReference>
<dbReference type="PANTHER" id="PTHR33711:SF7">
    <property type="entry name" value="INTRADIOL RING-CLEAVAGE DIOXYGENASES DOMAIN-CONTAINING PROTEIN-RELATED"/>
    <property type="match status" value="1"/>
</dbReference>
<dbReference type="OrthoDB" id="5238185at2759"/>
<dbReference type="AlphaFoldDB" id="A0A395HXS1"/>
<keyword evidence="4 8" id="KW-0223">Dioxygenase</keyword>
<dbReference type="RefSeq" id="XP_025551480.1">
    <property type="nucleotide sequence ID" value="XM_025697012.1"/>
</dbReference>
<dbReference type="Pfam" id="PF00775">
    <property type="entry name" value="Dioxygenase_C"/>
    <property type="match status" value="1"/>
</dbReference>
<evidence type="ECO:0000256" key="6">
    <source>
        <dbReference type="ARBA" id="ARBA00023004"/>
    </source>
</evidence>
<dbReference type="GO" id="GO:0018576">
    <property type="term" value="F:catechol 1,2-dioxygenase activity"/>
    <property type="evidence" value="ECO:0007669"/>
    <property type="project" value="InterPro"/>
</dbReference>
<evidence type="ECO:0000256" key="3">
    <source>
        <dbReference type="ARBA" id="ARBA00022723"/>
    </source>
</evidence>
<name>A0A395HXS1_ASPHC</name>
<reference evidence="8 9" key="1">
    <citation type="submission" date="2018-02" db="EMBL/GenBank/DDBJ databases">
        <title>The genomes of Aspergillus section Nigri reveals drivers in fungal speciation.</title>
        <authorList>
            <consortium name="DOE Joint Genome Institute"/>
            <person name="Vesth T.C."/>
            <person name="Nybo J."/>
            <person name="Theobald S."/>
            <person name="Brandl J."/>
            <person name="Frisvad J.C."/>
            <person name="Nielsen K.F."/>
            <person name="Lyhne E.K."/>
            <person name="Kogle M.E."/>
            <person name="Kuo A."/>
            <person name="Riley R."/>
            <person name="Clum A."/>
            <person name="Nolan M."/>
            <person name="Lipzen A."/>
            <person name="Salamov A."/>
            <person name="Henrissat B."/>
            <person name="Wiebenga A."/>
            <person name="De vries R.P."/>
            <person name="Grigoriev I.V."/>
            <person name="Mortensen U.H."/>
            <person name="Andersen M.R."/>
            <person name="Baker S.E."/>
        </authorList>
    </citation>
    <scope>NUCLEOTIDE SEQUENCE [LARGE SCALE GENOMIC DNA]</scope>
    <source>
        <strain evidence="8 9">CBS 101889</strain>
    </source>
</reference>
<feature type="domain" description="Intradiol ring-cleavage dioxygenases" evidence="7">
    <location>
        <begin position="168"/>
        <end position="196"/>
    </location>
</feature>
<accession>A0A395HXS1</accession>
<evidence type="ECO:0000313" key="9">
    <source>
        <dbReference type="Proteomes" id="UP000248961"/>
    </source>
</evidence>
<evidence type="ECO:0000313" key="8">
    <source>
        <dbReference type="EMBL" id="RAL12326.1"/>
    </source>
</evidence>
<evidence type="ECO:0000256" key="2">
    <source>
        <dbReference type="ARBA" id="ARBA00007825"/>
    </source>
</evidence>
<comment type="similarity">
    <text evidence="2">Belongs to the intradiol ring-cleavage dioxygenase family.</text>
</comment>
<dbReference type="EMBL" id="KZ824284">
    <property type="protein sequence ID" value="RAL12326.1"/>
    <property type="molecule type" value="Genomic_DNA"/>
</dbReference>
<dbReference type="SUPFAM" id="SSF49482">
    <property type="entry name" value="Aromatic compound dioxygenase"/>
    <property type="match status" value="1"/>
</dbReference>
<gene>
    <name evidence="8" type="ORF">BO97DRAFT_424847</name>
</gene>
<evidence type="ECO:0000256" key="4">
    <source>
        <dbReference type="ARBA" id="ARBA00022964"/>
    </source>
</evidence>
<dbReference type="Proteomes" id="UP000248961">
    <property type="component" value="Unassembled WGS sequence"/>
</dbReference>
<dbReference type="GeneID" id="37201301"/>
<dbReference type="STRING" id="1450537.A0A395HXS1"/>
<dbReference type="VEuPathDB" id="FungiDB:BO97DRAFT_424847"/>
<evidence type="ECO:0000256" key="5">
    <source>
        <dbReference type="ARBA" id="ARBA00023002"/>
    </source>
</evidence>
<comment type="cofactor">
    <cofactor evidence="1">
        <name>Fe(3+)</name>
        <dbReference type="ChEBI" id="CHEBI:29034"/>
    </cofactor>
</comment>
<keyword evidence="3" id="KW-0479">Metal-binding</keyword>
<dbReference type="GO" id="GO:0009712">
    <property type="term" value="P:catechol-containing compound metabolic process"/>
    <property type="evidence" value="ECO:0007669"/>
    <property type="project" value="InterPro"/>
</dbReference>
<dbReference type="InterPro" id="IPR050770">
    <property type="entry name" value="Intradiol_RC_Dioxygenase"/>
</dbReference>
<dbReference type="PROSITE" id="PS00083">
    <property type="entry name" value="INTRADIOL_DIOXYGENAS"/>
    <property type="match status" value="1"/>
</dbReference>
<dbReference type="GO" id="GO:0008199">
    <property type="term" value="F:ferric iron binding"/>
    <property type="evidence" value="ECO:0007669"/>
    <property type="project" value="InterPro"/>
</dbReference>
<dbReference type="InterPro" id="IPR000627">
    <property type="entry name" value="Intradiol_dOase_C"/>
</dbReference>
<keyword evidence="9" id="KW-1185">Reference proteome</keyword>
<evidence type="ECO:0000256" key="1">
    <source>
        <dbReference type="ARBA" id="ARBA00001965"/>
    </source>
</evidence>